<accession>A0ABP6M8L4</accession>
<dbReference type="Proteomes" id="UP001501637">
    <property type="component" value="Unassembled WGS sequence"/>
</dbReference>
<evidence type="ECO:0000313" key="3">
    <source>
        <dbReference type="Proteomes" id="UP001501637"/>
    </source>
</evidence>
<proteinExistence type="predicted"/>
<reference evidence="3" key="1">
    <citation type="journal article" date="2019" name="Int. J. Syst. Evol. Microbiol.">
        <title>The Global Catalogue of Microorganisms (GCM) 10K type strain sequencing project: providing services to taxonomists for standard genome sequencing and annotation.</title>
        <authorList>
            <consortium name="The Broad Institute Genomics Platform"/>
            <consortium name="The Broad Institute Genome Sequencing Center for Infectious Disease"/>
            <person name="Wu L."/>
            <person name="Ma J."/>
        </authorList>
    </citation>
    <scope>NUCLEOTIDE SEQUENCE [LARGE SCALE GENOMIC DNA]</scope>
    <source>
        <strain evidence="3">JCM 9092</strain>
    </source>
</reference>
<keyword evidence="1" id="KW-1133">Transmembrane helix</keyword>
<evidence type="ECO:0000313" key="2">
    <source>
        <dbReference type="EMBL" id="GAA3082424.1"/>
    </source>
</evidence>
<comment type="caution">
    <text evidence="2">The sequence shown here is derived from an EMBL/GenBank/DDBJ whole genome shotgun (WGS) entry which is preliminary data.</text>
</comment>
<protein>
    <recommendedName>
        <fullName evidence="4">Secreted protein</fullName>
    </recommendedName>
</protein>
<evidence type="ECO:0008006" key="4">
    <source>
        <dbReference type="Google" id="ProtNLM"/>
    </source>
</evidence>
<gene>
    <name evidence="2" type="ORF">GCM10010449_02950</name>
</gene>
<dbReference type="EMBL" id="BAAAUG010000010">
    <property type="protein sequence ID" value="GAA3082424.1"/>
    <property type="molecule type" value="Genomic_DNA"/>
</dbReference>
<keyword evidence="1" id="KW-0472">Membrane</keyword>
<sequence length="189" mass="20427">MSLTGARVLLGLFVALLLLLAGLLLEGRRRRAHGLADRVVHRDGDTDRTTALAAQRLADDGCETSLQYALGEFVRYGQQCGVGDQSQGLAAFDPALVLRVYTVPPPLTQQLLQNSWPHCGKIGRYVSHKARSLTGSHEGVVLGTEIGMGREKGMNRSLAKVVRATAAVQVVVHRLCTVSLPDGRFDRMA</sequence>
<keyword evidence="3" id="KW-1185">Reference proteome</keyword>
<evidence type="ECO:0000256" key="1">
    <source>
        <dbReference type="SAM" id="Phobius"/>
    </source>
</evidence>
<keyword evidence="1" id="KW-0812">Transmembrane</keyword>
<feature type="transmembrane region" description="Helical" evidence="1">
    <location>
        <begin position="6"/>
        <end position="25"/>
    </location>
</feature>
<organism evidence="2 3">
    <name type="scientific">Streptomyces rectiviolaceus</name>
    <dbReference type="NCBI Taxonomy" id="332591"/>
    <lineage>
        <taxon>Bacteria</taxon>
        <taxon>Bacillati</taxon>
        <taxon>Actinomycetota</taxon>
        <taxon>Actinomycetes</taxon>
        <taxon>Kitasatosporales</taxon>
        <taxon>Streptomycetaceae</taxon>
        <taxon>Streptomyces</taxon>
    </lineage>
</organism>
<name>A0ABP6M8L4_9ACTN</name>